<gene>
    <name evidence="2" type="ORF">FEM48_Zijuj04G0037200</name>
</gene>
<organism evidence="2 3">
    <name type="scientific">Ziziphus jujuba var. spinosa</name>
    <dbReference type="NCBI Taxonomy" id="714518"/>
    <lineage>
        <taxon>Eukaryota</taxon>
        <taxon>Viridiplantae</taxon>
        <taxon>Streptophyta</taxon>
        <taxon>Embryophyta</taxon>
        <taxon>Tracheophyta</taxon>
        <taxon>Spermatophyta</taxon>
        <taxon>Magnoliopsida</taxon>
        <taxon>eudicotyledons</taxon>
        <taxon>Gunneridae</taxon>
        <taxon>Pentapetalae</taxon>
        <taxon>rosids</taxon>
        <taxon>fabids</taxon>
        <taxon>Rosales</taxon>
        <taxon>Rhamnaceae</taxon>
        <taxon>Paliureae</taxon>
        <taxon>Ziziphus</taxon>
    </lineage>
</organism>
<feature type="region of interest" description="Disordered" evidence="1">
    <location>
        <begin position="162"/>
        <end position="200"/>
    </location>
</feature>
<dbReference type="InterPro" id="IPR040256">
    <property type="entry name" value="At4g02000-like"/>
</dbReference>
<evidence type="ECO:0000256" key="1">
    <source>
        <dbReference type="SAM" id="MobiDB-lite"/>
    </source>
</evidence>
<protein>
    <recommendedName>
        <fullName evidence="4">DUF4283 domain-containing protein</fullName>
    </recommendedName>
</protein>
<proteinExistence type="predicted"/>
<evidence type="ECO:0000313" key="3">
    <source>
        <dbReference type="Proteomes" id="UP000813462"/>
    </source>
</evidence>
<dbReference type="Proteomes" id="UP000813462">
    <property type="component" value="Unassembled WGS sequence"/>
</dbReference>
<sequence>MTKEEVNNQSWGLQISAEKATPEGKGGGCKVNPYRSSTLQSTNYNKDMETEESSYQEVSSLPQLQLSADVAEACVADRDRVWNRSPWTINGAHLALKAWRPEMLIRDFDFSHSTFWIQIRGLPLQYMSKENGLKIGGLFKEVLKCHLKQKCKAKVNTSAKTEGDEHGAWLRAESGSFTVREEEDNLPSETASQEQPVDLDNTLVMTTGGGKVQAGLHRQ</sequence>
<dbReference type="AlphaFoldDB" id="A0A978VHL8"/>
<evidence type="ECO:0000313" key="2">
    <source>
        <dbReference type="EMBL" id="KAH7532587.1"/>
    </source>
</evidence>
<dbReference type="EMBL" id="JAEACU010000004">
    <property type="protein sequence ID" value="KAH7532587.1"/>
    <property type="molecule type" value="Genomic_DNA"/>
</dbReference>
<reference evidence="2" key="1">
    <citation type="journal article" date="2021" name="Front. Plant Sci.">
        <title>Chromosome-Scale Genome Assembly for Chinese Sour Jujube and Insights Into Its Genome Evolution and Domestication Signature.</title>
        <authorList>
            <person name="Shen L.-Y."/>
            <person name="Luo H."/>
            <person name="Wang X.-L."/>
            <person name="Wang X.-M."/>
            <person name="Qiu X.-J."/>
            <person name="Liu H."/>
            <person name="Zhou S.-S."/>
            <person name="Jia K.-H."/>
            <person name="Nie S."/>
            <person name="Bao Y.-T."/>
            <person name="Zhang R.-G."/>
            <person name="Yun Q.-Z."/>
            <person name="Chai Y.-H."/>
            <person name="Lu J.-Y."/>
            <person name="Li Y."/>
            <person name="Zhao S.-W."/>
            <person name="Mao J.-F."/>
            <person name="Jia S.-G."/>
            <person name="Mao Y.-M."/>
        </authorList>
    </citation>
    <scope>NUCLEOTIDE SEQUENCE</scope>
    <source>
        <strain evidence="2">AT0</strain>
        <tissue evidence="2">Leaf</tissue>
    </source>
</reference>
<evidence type="ECO:0008006" key="4">
    <source>
        <dbReference type="Google" id="ProtNLM"/>
    </source>
</evidence>
<comment type="caution">
    <text evidence="2">The sequence shown here is derived from an EMBL/GenBank/DDBJ whole genome shotgun (WGS) entry which is preliminary data.</text>
</comment>
<accession>A0A978VHL8</accession>
<feature type="region of interest" description="Disordered" evidence="1">
    <location>
        <begin position="1"/>
        <end position="42"/>
    </location>
</feature>
<name>A0A978VHL8_ZIZJJ</name>
<dbReference type="PANTHER" id="PTHR31286">
    <property type="entry name" value="GLYCINE-RICH CELL WALL STRUCTURAL PROTEIN 1.8-LIKE"/>
    <property type="match status" value="1"/>
</dbReference>
<dbReference type="PANTHER" id="PTHR31286:SF178">
    <property type="entry name" value="DUF4283 DOMAIN-CONTAINING PROTEIN"/>
    <property type="match status" value="1"/>
</dbReference>